<dbReference type="Proteomes" id="UP000320095">
    <property type="component" value="Unassembled WGS sequence"/>
</dbReference>
<dbReference type="OrthoDB" id="9804907at2"/>
<gene>
    <name evidence="2" type="ORF">EAH80_01915</name>
</gene>
<evidence type="ECO:0000313" key="3">
    <source>
        <dbReference type="Proteomes" id="UP000320095"/>
    </source>
</evidence>
<dbReference type="PROSITE" id="PS51819">
    <property type="entry name" value="VOC"/>
    <property type="match status" value="1"/>
</dbReference>
<dbReference type="Pfam" id="PF00903">
    <property type="entry name" value="Glyoxalase"/>
    <property type="match status" value="1"/>
</dbReference>
<reference evidence="2 3" key="1">
    <citation type="journal article" date="2019" name="Environ. Microbiol.">
        <title>Species interactions and distinct microbial communities in high Arctic permafrost affected cryosols are associated with the CH4 and CO2 gas fluxes.</title>
        <authorList>
            <person name="Altshuler I."/>
            <person name="Hamel J."/>
            <person name="Turney S."/>
            <person name="Magnuson E."/>
            <person name="Levesque R."/>
            <person name="Greer C."/>
            <person name="Whyte L.G."/>
        </authorList>
    </citation>
    <scope>NUCLEOTIDE SEQUENCE [LARGE SCALE GENOMIC DNA]</scope>
    <source>
        <strain evidence="2 3">S5.20</strain>
    </source>
</reference>
<dbReference type="Gene3D" id="3.10.180.10">
    <property type="entry name" value="2,3-Dihydroxybiphenyl 1,2-Dioxygenase, domain 1"/>
    <property type="match status" value="1"/>
</dbReference>
<keyword evidence="3" id="KW-1185">Reference proteome</keyword>
<evidence type="ECO:0000259" key="1">
    <source>
        <dbReference type="PROSITE" id="PS51819"/>
    </source>
</evidence>
<dbReference type="GO" id="GO:0051213">
    <property type="term" value="F:dioxygenase activity"/>
    <property type="evidence" value="ECO:0007669"/>
    <property type="project" value="UniProtKB-KW"/>
</dbReference>
<dbReference type="SUPFAM" id="SSF54593">
    <property type="entry name" value="Glyoxalase/Bleomycin resistance protein/Dihydroxybiphenyl dioxygenase"/>
    <property type="match status" value="1"/>
</dbReference>
<dbReference type="InterPro" id="IPR004360">
    <property type="entry name" value="Glyas_Fos-R_dOase_dom"/>
</dbReference>
<dbReference type="AlphaFoldDB" id="A0A502EGA1"/>
<dbReference type="InterPro" id="IPR029068">
    <property type="entry name" value="Glyas_Bleomycin-R_OHBP_Dase"/>
</dbReference>
<proteinExistence type="predicted"/>
<sequence>MSVRTIRTDTPTPVTLAHVVLRTAQLDAKIDFYEQLVGMRTNYRNASGAALSHDGEHHRIALMAVPPSEPNSLAPGLEHLAFKMRSLGELLGNYRRLKTAGLVPLVTIHHGGTLSAYYLDPDGLQVETFIDTQIADLSIEDMSSDRFAANPVGVPVDLDELTDRFVAGEPIAALLEQPPLREGQLDELVTTITSTRGPRSA</sequence>
<feature type="domain" description="VOC" evidence="1">
    <location>
        <begin position="15"/>
        <end position="131"/>
    </location>
</feature>
<keyword evidence="2" id="KW-0560">Oxidoreductase</keyword>
<dbReference type="InterPro" id="IPR037523">
    <property type="entry name" value="VOC_core"/>
</dbReference>
<organism evidence="2 3">
    <name type="scientific">Mycolicibacterium hodleri</name>
    <dbReference type="NCBI Taxonomy" id="49897"/>
    <lineage>
        <taxon>Bacteria</taxon>
        <taxon>Bacillati</taxon>
        <taxon>Actinomycetota</taxon>
        <taxon>Actinomycetes</taxon>
        <taxon>Mycobacteriales</taxon>
        <taxon>Mycobacteriaceae</taxon>
        <taxon>Mycolicibacterium</taxon>
    </lineage>
</organism>
<name>A0A502EGA1_9MYCO</name>
<dbReference type="EMBL" id="RCZG01000001">
    <property type="protein sequence ID" value="TPG36718.1"/>
    <property type="molecule type" value="Genomic_DNA"/>
</dbReference>
<dbReference type="RefSeq" id="WP_140687527.1">
    <property type="nucleotide sequence ID" value="NZ_RCZG01000001.1"/>
</dbReference>
<evidence type="ECO:0000313" key="2">
    <source>
        <dbReference type="EMBL" id="TPG36718.1"/>
    </source>
</evidence>
<keyword evidence="2" id="KW-0223">Dioxygenase</keyword>
<protein>
    <submittedName>
        <fullName evidence="2">Biphenyl 2,3-dioxygenase</fullName>
    </submittedName>
</protein>
<accession>A0A502EGA1</accession>
<comment type="caution">
    <text evidence="2">The sequence shown here is derived from an EMBL/GenBank/DDBJ whole genome shotgun (WGS) entry which is preliminary data.</text>
</comment>